<keyword evidence="4" id="KW-1185">Reference proteome</keyword>
<dbReference type="OrthoDB" id="5599269at2759"/>
<feature type="region of interest" description="Disordered" evidence="2">
    <location>
        <begin position="263"/>
        <end position="290"/>
    </location>
</feature>
<dbReference type="GO" id="GO:0036286">
    <property type="term" value="C:eisosome filament"/>
    <property type="evidence" value="ECO:0007669"/>
    <property type="project" value="TreeGrafter"/>
</dbReference>
<feature type="region of interest" description="Disordered" evidence="2">
    <location>
        <begin position="573"/>
        <end position="640"/>
    </location>
</feature>
<feature type="compositionally biased region" description="Polar residues" evidence="2">
    <location>
        <begin position="618"/>
        <end position="628"/>
    </location>
</feature>
<dbReference type="PANTHER" id="PTHR31962">
    <property type="entry name" value="SPHINGOLIPID LONG CHAIN BASE-RESPONSIVE PROTEIN PIL1"/>
    <property type="match status" value="1"/>
</dbReference>
<dbReference type="STRING" id="1280837.A0A316V9G9"/>
<dbReference type="Proteomes" id="UP000245771">
    <property type="component" value="Unassembled WGS sequence"/>
</dbReference>
<dbReference type="RefSeq" id="XP_025353145.1">
    <property type="nucleotide sequence ID" value="XM_025500544.1"/>
</dbReference>
<feature type="compositionally biased region" description="Polar residues" evidence="2">
    <location>
        <begin position="332"/>
        <end position="381"/>
    </location>
</feature>
<dbReference type="PANTHER" id="PTHR31962:SF6">
    <property type="entry name" value="EISOSOME COMPONENT PIL1-DOMAIN-CONTAINING PROTEIN"/>
    <property type="match status" value="1"/>
</dbReference>
<feature type="coiled-coil region" evidence="1">
    <location>
        <begin position="111"/>
        <end position="176"/>
    </location>
</feature>
<evidence type="ECO:0000313" key="4">
    <source>
        <dbReference type="Proteomes" id="UP000245771"/>
    </source>
</evidence>
<dbReference type="GO" id="GO:0008289">
    <property type="term" value="F:lipid binding"/>
    <property type="evidence" value="ECO:0007669"/>
    <property type="project" value="TreeGrafter"/>
</dbReference>
<feature type="region of interest" description="Disordered" evidence="2">
    <location>
        <begin position="428"/>
        <end position="461"/>
    </location>
</feature>
<evidence type="ECO:0000313" key="3">
    <source>
        <dbReference type="EMBL" id="PWN32843.1"/>
    </source>
</evidence>
<accession>A0A316V9G9</accession>
<organism evidence="3 4">
    <name type="scientific">Meira miltonrushii</name>
    <dbReference type="NCBI Taxonomy" id="1280837"/>
    <lineage>
        <taxon>Eukaryota</taxon>
        <taxon>Fungi</taxon>
        <taxon>Dikarya</taxon>
        <taxon>Basidiomycota</taxon>
        <taxon>Ustilaginomycotina</taxon>
        <taxon>Exobasidiomycetes</taxon>
        <taxon>Exobasidiales</taxon>
        <taxon>Brachybasidiaceae</taxon>
        <taxon>Meira</taxon>
    </lineage>
</organism>
<dbReference type="InterPro" id="IPR027267">
    <property type="entry name" value="AH/BAR_dom_sf"/>
</dbReference>
<feature type="compositionally biased region" description="Polar residues" evidence="2">
    <location>
        <begin position="1"/>
        <end position="17"/>
    </location>
</feature>
<dbReference type="GeneID" id="37022325"/>
<sequence length="640" mass="69358">MFRKAQQSVAHQSTLPSGFNPLGNRDLRSLQEIINSEKDFIKSNARSAQDFHKTAEAIKNWSTSEGEDLNDVLGKLSLLFDSYATSQTRLNAHLSTIRQHFKSVRTREEALADMRARKRSLGSKIEGVEKKLAKMGPENKELMKTTAQLKELRGEMESLRVEVQSEEAAIGDYKRRTVKEAMGIKCGGLLELAEKLTIIAEVGKMIIEEIPMEQTHPGMPRTDYVGAMRTDQLLQEATRGLADVGFTPSGSSAGVQRHDYGHQMRPSEIDDSNGDFYNSVTGNGMDDTGEISRAGWQEQEHEQDPAQESYDEANMNRYSEDRQTTPIYAQHSSTLNHPTNDPAMSQVSATDQWRQSNMEHQSFSAPQPISKASRTSGTSGTPIADQFASRSPDNVQVGASNLRIVGGNESNESLDRAGSANAIPPSISSAAMYTSPNGGQHNAYGPGMSTPPASQQYATPAEEATNDDNYFQSVGSTRALQQSVRRPMSPVSGISGMPAPSIGSHIPSSPYEPPTEGRKMTAAAFRKGFGRGPSSQYAGGSTTSLGLAQPAGDTSDSTAPLAIRKRFSAVPGQLVEGSYQGEDHPPAPPYDSHQSVYGGLDPSDMEYAVPLQPPHQPWNGSRPNSRPGSATGYRVPPPQQ</sequence>
<evidence type="ECO:0008006" key="5">
    <source>
        <dbReference type="Google" id="ProtNLM"/>
    </source>
</evidence>
<dbReference type="AlphaFoldDB" id="A0A316V9G9"/>
<dbReference type="Pfam" id="PF13805">
    <property type="entry name" value="Pil1"/>
    <property type="match status" value="1"/>
</dbReference>
<name>A0A316V9G9_9BASI</name>
<gene>
    <name evidence="3" type="ORF">FA14DRAFT_174519</name>
</gene>
<dbReference type="InterPro" id="IPR028245">
    <property type="entry name" value="PIL1/LSP1"/>
</dbReference>
<feature type="region of interest" description="Disordered" evidence="2">
    <location>
        <begin position="332"/>
        <end position="392"/>
    </location>
</feature>
<dbReference type="EMBL" id="KZ819605">
    <property type="protein sequence ID" value="PWN32843.1"/>
    <property type="molecule type" value="Genomic_DNA"/>
</dbReference>
<dbReference type="Gene3D" id="1.20.1270.60">
    <property type="entry name" value="Arfaptin homology (AH) domain/BAR domain"/>
    <property type="match status" value="1"/>
</dbReference>
<feature type="compositionally biased region" description="Polar residues" evidence="2">
    <location>
        <begin position="533"/>
        <end position="558"/>
    </location>
</feature>
<feature type="region of interest" description="Disordered" evidence="2">
    <location>
        <begin position="477"/>
        <end position="560"/>
    </location>
</feature>
<reference evidence="3 4" key="1">
    <citation type="journal article" date="2018" name="Mol. Biol. Evol.">
        <title>Broad Genomic Sampling Reveals a Smut Pathogenic Ancestry of the Fungal Clade Ustilaginomycotina.</title>
        <authorList>
            <person name="Kijpornyongpan T."/>
            <person name="Mondo S.J."/>
            <person name="Barry K."/>
            <person name="Sandor L."/>
            <person name="Lee J."/>
            <person name="Lipzen A."/>
            <person name="Pangilinan J."/>
            <person name="LaButti K."/>
            <person name="Hainaut M."/>
            <person name="Henrissat B."/>
            <person name="Grigoriev I.V."/>
            <person name="Spatafora J.W."/>
            <person name="Aime M.C."/>
        </authorList>
    </citation>
    <scope>NUCLEOTIDE SEQUENCE [LARGE SCALE GENOMIC DNA]</scope>
    <source>
        <strain evidence="3 4">MCA 3882</strain>
    </source>
</reference>
<evidence type="ECO:0000256" key="2">
    <source>
        <dbReference type="SAM" id="MobiDB-lite"/>
    </source>
</evidence>
<keyword evidence="1" id="KW-0175">Coiled coil</keyword>
<feature type="region of interest" description="Disordered" evidence="2">
    <location>
        <begin position="1"/>
        <end position="23"/>
    </location>
</feature>
<proteinExistence type="predicted"/>
<dbReference type="InParanoid" id="A0A316V9G9"/>
<dbReference type="GO" id="GO:0006897">
    <property type="term" value="P:endocytosis"/>
    <property type="evidence" value="ECO:0007669"/>
    <property type="project" value="TreeGrafter"/>
</dbReference>
<dbReference type="GO" id="GO:0005886">
    <property type="term" value="C:plasma membrane"/>
    <property type="evidence" value="ECO:0007669"/>
    <property type="project" value="TreeGrafter"/>
</dbReference>
<evidence type="ECO:0000256" key="1">
    <source>
        <dbReference type="SAM" id="Coils"/>
    </source>
</evidence>
<protein>
    <recommendedName>
        <fullName evidence="5">Eisosome component PIL1-domain-containing protein</fullName>
    </recommendedName>
</protein>
<dbReference type="FunCoup" id="A0A316V9G9">
    <property type="interactions" value="17"/>
</dbReference>
<dbReference type="GO" id="GO:0070941">
    <property type="term" value="P:eisosome assembly"/>
    <property type="evidence" value="ECO:0007669"/>
    <property type="project" value="TreeGrafter"/>
</dbReference>